<keyword evidence="1" id="KW-0560">Oxidoreductase</keyword>
<accession>A0A1W1Z187</accession>
<dbReference type="Proteomes" id="UP000192738">
    <property type="component" value="Unassembled WGS sequence"/>
</dbReference>
<dbReference type="NCBIfam" id="TIGR02175">
    <property type="entry name" value="PorC_KorC"/>
    <property type="match status" value="1"/>
</dbReference>
<proteinExistence type="predicted"/>
<feature type="domain" description="Pyruvate/ketoisovalerate oxidoreductase catalytic" evidence="2">
    <location>
        <begin position="11"/>
        <end position="174"/>
    </location>
</feature>
<evidence type="ECO:0000313" key="3">
    <source>
        <dbReference type="EMBL" id="SMC41718.1"/>
    </source>
</evidence>
<keyword evidence="4" id="KW-1185">Reference proteome</keyword>
<dbReference type="InterPro" id="IPR019752">
    <property type="entry name" value="Pyrv/ketoisovalerate_OxRed_cat"/>
</dbReference>
<name>A0A1W1Z187_9FIRM</name>
<gene>
    <name evidence="3" type="ORF">SAMN04488500_102333</name>
</gene>
<dbReference type="RefSeq" id="WP_084574310.1">
    <property type="nucleotide sequence ID" value="NZ_CP155572.1"/>
</dbReference>
<dbReference type="Pfam" id="PF01558">
    <property type="entry name" value="POR"/>
    <property type="match status" value="1"/>
</dbReference>
<evidence type="ECO:0000313" key="4">
    <source>
        <dbReference type="Proteomes" id="UP000192738"/>
    </source>
</evidence>
<dbReference type="STRING" id="112901.SAMN04488500_102333"/>
<organism evidence="3 4">
    <name type="scientific">Sporomusa malonica</name>
    <dbReference type="NCBI Taxonomy" id="112901"/>
    <lineage>
        <taxon>Bacteria</taxon>
        <taxon>Bacillati</taxon>
        <taxon>Bacillota</taxon>
        <taxon>Negativicutes</taxon>
        <taxon>Selenomonadales</taxon>
        <taxon>Sporomusaceae</taxon>
        <taxon>Sporomusa</taxon>
    </lineage>
</organism>
<evidence type="ECO:0000259" key="2">
    <source>
        <dbReference type="Pfam" id="PF01558"/>
    </source>
</evidence>
<dbReference type="InterPro" id="IPR002869">
    <property type="entry name" value="Pyrv_flavodox_OxRed_cen"/>
</dbReference>
<dbReference type="GO" id="GO:0016625">
    <property type="term" value="F:oxidoreductase activity, acting on the aldehyde or oxo group of donors, iron-sulfur protein as acceptor"/>
    <property type="evidence" value="ECO:0007669"/>
    <property type="project" value="InterPro"/>
</dbReference>
<protein>
    <submittedName>
        <fullName evidence="3">2-oxoglutarate ferredoxin oxidoreductase subunit gamma</fullName>
    </submittedName>
</protein>
<dbReference type="AlphaFoldDB" id="A0A1W1Z187"/>
<dbReference type="EMBL" id="FWXI01000002">
    <property type="protein sequence ID" value="SMC41718.1"/>
    <property type="molecule type" value="Genomic_DNA"/>
</dbReference>
<dbReference type="InterPro" id="IPR011894">
    <property type="entry name" value="PorC_KorC"/>
</dbReference>
<evidence type="ECO:0000256" key="1">
    <source>
        <dbReference type="ARBA" id="ARBA00023002"/>
    </source>
</evidence>
<dbReference type="InterPro" id="IPR052554">
    <property type="entry name" value="2-oxoglutarate_synth_KorC"/>
</dbReference>
<reference evidence="3 4" key="1">
    <citation type="submission" date="2017-04" db="EMBL/GenBank/DDBJ databases">
        <authorList>
            <person name="Afonso C.L."/>
            <person name="Miller P.J."/>
            <person name="Scott M.A."/>
            <person name="Spackman E."/>
            <person name="Goraichik I."/>
            <person name="Dimitrov K.M."/>
            <person name="Suarez D.L."/>
            <person name="Swayne D.E."/>
        </authorList>
    </citation>
    <scope>NUCLEOTIDE SEQUENCE [LARGE SCALE GENOMIC DNA]</scope>
    <source>
        <strain evidence="3 4">DSM 5090</strain>
    </source>
</reference>
<dbReference type="Gene3D" id="3.40.920.10">
    <property type="entry name" value="Pyruvate-ferredoxin oxidoreductase, PFOR, domain III"/>
    <property type="match status" value="1"/>
</dbReference>
<dbReference type="SUPFAM" id="SSF53323">
    <property type="entry name" value="Pyruvate-ferredoxin oxidoreductase, PFOR, domain III"/>
    <property type="match status" value="1"/>
</dbReference>
<dbReference type="PANTHER" id="PTHR42730">
    <property type="entry name" value="2-OXOGLUTARATE SYNTHASE SUBUNIT KORC"/>
    <property type="match status" value="1"/>
</dbReference>
<dbReference type="PANTHER" id="PTHR42730:SF1">
    <property type="entry name" value="2-OXOGLUTARATE SYNTHASE SUBUNIT KORC"/>
    <property type="match status" value="1"/>
</dbReference>
<sequence>MRHEIIMSGFGGQGVMVMGQLLTQAGMMENKNVSWMPSYGPEMRGGTANCSVIISDEKVGEPTVSEPSAAIIMNSPSLDKFEPILKSNGIMIINSSLVDKAAERKDIQDYCVPINDIANELGSIKMINMVALGALLAATGIVANESLIQAFAKKFISKPKLVSVNVEAFSRGYEFVVKSKNDRKSKCQG</sequence>
<dbReference type="OrthoDB" id="9789125at2"/>